<dbReference type="Gene3D" id="3.50.50.60">
    <property type="entry name" value="FAD/NAD(P)-binding domain"/>
    <property type="match status" value="1"/>
</dbReference>
<sequence length="453" mass="48857">MSEKDQKENDADVLVLGAGMAGLAAARALAIDGQRVLVLEAEDRVGGRIFTRHVGDEIVELGAEFIHGQPPQLLALIKEAGLELVERDGSTVRFQHGELRSDEQDDDDSGQPKSPFVVLEELEDHSGPDLSFAEFLATKHLSEEACAAAIGFVEGFNAADHHVISIAALGFQQKAEDAIEGDRAFHITGGYDQLPRFLAAKVQEFGGQILPNTRVRRLEWSEGRVLAIAGKGEDQRSFSARRIVIALPLGVLQRGEPEFRPALPASIRDLLAIDGPIRMGHAARFTLVFKERFWRELPPQPALAELSFLFTPAKIPPVWWTPHPEASNTITGWVGGPRSSALAGLSVEAVGEQACAVLAEAFQLDAVSIRDQLSGCYLHDWSADISAAGAYSYIAKRGIDAPEKFVEPIADTIYFAGEHTTTDGHWGTVHAALSSGLRAAAQILAGREALATS</sequence>
<evidence type="ECO:0000313" key="9">
    <source>
        <dbReference type="Proteomes" id="UP000540989"/>
    </source>
</evidence>
<dbReference type="Pfam" id="PF01593">
    <property type="entry name" value="Amino_oxidase"/>
    <property type="match status" value="1"/>
</dbReference>
<comment type="similarity">
    <text evidence="2">Belongs to the tryptophan 2-monooxygenase family.</text>
</comment>
<evidence type="ECO:0000259" key="7">
    <source>
        <dbReference type="Pfam" id="PF01593"/>
    </source>
</evidence>
<organism evidence="8 9">
    <name type="scientific">Granulicella aggregans</name>
    <dbReference type="NCBI Taxonomy" id="474949"/>
    <lineage>
        <taxon>Bacteria</taxon>
        <taxon>Pseudomonadati</taxon>
        <taxon>Acidobacteriota</taxon>
        <taxon>Terriglobia</taxon>
        <taxon>Terriglobales</taxon>
        <taxon>Acidobacteriaceae</taxon>
        <taxon>Granulicella</taxon>
    </lineage>
</organism>
<dbReference type="SUPFAM" id="SSF54373">
    <property type="entry name" value="FAD-linked reductases, C-terminal domain"/>
    <property type="match status" value="1"/>
</dbReference>
<dbReference type="Proteomes" id="UP000540989">
    <property type="component" value="Unassembled WGS sequence"/>
</dbReference>
<dbReference type="InterPro" id="IPR050281">
    <property type="entry name" value="Flavin_monoamine_oxidase"/>
</dbReference>
<comment type="caution">
    <text evidence="8">The sequence shown here is derived from an EMBL/GenBank/DDBJ whole genome shotgun (WGS) entry which is preliminary data.</text>
</comment>
<keyword evidence="5" id="KW-0073">Auxin biosynthesis</keyword>
<protein>
    <recommendedName>
        <fullName evidence="4">Tryptophan 2-monooxygenase</fullName>
        <ecNumber evidence="3">1.13.12.3</ecNumber>
    </recommendedName>
</protein>
<dbReference type="PANTHER" id="PTHR10742:SF410">
    <property type="entry name" value="LYSINE-SPECIFIC HISTONE DEMETHYLASE 2"/>
    <property type="match status" value="1"/>
</dbReference>
<evidence type="ECO:0000256" key="6">
    <source>
        <dbReference type="ARBA" id="ARBA00047321"/>
    </source>
</evidence>
<dbReference type="RefSeq" id="WP_281383425.1">
    <property type="nucleotide sequence ID" value="NZ_JACHIP010000002.1"/>
</dbReference>
<keyword evidence="9" id="KW-1185">Reference proteome</keyword>
<dbReference type="SUPFAM" id="SSF51905">
    <property type="entry name" value="FAD/NAD(P)-binding domain"/>
    <property type="match status" value="1"/>
</dbReference>
<reference evidence="8 9" key="1">
    <citation type="submission" date="2020-08" db="EMBL/GenBank/DDBJ databases">
        <title>Genomic Encyclopedia of Type Strains, Phase IV (KMG-V): Genome sequencing to study the core and pangenomes of soil and plant-associated prokaryotes.</title>
        <authorList>
            <person name="Whitman W."/>
        </authorList>
    </citation>
    <scope>NUCLEOTIDE SEQUENCE [LARGE SCALE GENOMIC DNA]</scope>
    <source>
        <strain evidence="8 9">M8UP14</strain>
    </source>
</reference>
<dbReference type="EMBL" id="JACHIP010000002">
    <property type="protein sequence ID" value="MBB5056765.1"/>
    <property type="molecule type" value="Genomic_DNA"/>
</dbReference>
<dbReference type="InterPro" id="IPR036188">
    <property type="entry name" value="FAD/NAD-bd_sf"/>
</dbReference>
<dbReference type="AlphaFoldDB" id="A0A7W8E437"/>
<gene>
    <name evidence="8" type="ORF">HDF16_001450</name>
</gene>
<evidence type="ECO:0000256" key="1">
    <source>
        <dbReference type="ARBA" id="ARBA00004814"/>
    </source>
</evidence>
<dbReference type="GO" id="GO:0050361">
    <property type="term" value="F:tryptophan 2-monooxygenase activity"/>
    <property type="evidence" value="ECO:0007669"/>
    <property type="project" value="UniProtKB-EC"/>
</dbReference>
<dbReference type="EC" id="1.13.12.3" evidence="3"/>
<comment type="pathway">
    <text evidence="1">Plant hormone metabolism; auxin biosynthesis.</text>
</comment>
<evidence type="ECO:0000256" key="2">
    <source>
        <dbReference type="ARBA" id="ARBA00005833"/>
    </source>
</evidence>
<dbReference type="PANTHER" id="PTHR10742">
    <property type="entry name" value="FLAVIN MONOAMINE OXIDASE"/>
    <property type="match status" value="1"/>
</dbReference>
<comment type="catalytic activity">
    <reaction evidence="6">
        <text>L-tryptophan + O2 = indole-3-acetamide + CO2 + H2O</text>
        <dbReference type="Rhea" id="RHEA:16165"/>
        <dbReference type="ChEBI" id="CHEBI:15377"/>
        <dbReference type="ChEBI" id="CHEBI:15379"/>
        <dbReference type="ChEBI" id="CHEBI:16031"/>
        <dbReference type="ChEBI" id="CHEBI:16526"/>
        <dbReference type="ChEBI" id="CHEBI:57912"/>
        <dbReference type="EC" id="1.13.12.3"/>
    </reaction>
</comment>
<feature type="domain" description="Amine oxidase" evidence="7">
    <location>
        <begin position="20"/>
        <end position="444"/>
    </location>
</feature>
<evidence type="ECO:0000256" key="5">
    <source>
        <dbReference type="ARBA" id="ARBA00023070"/>
    </source>
</evidence>
<evidence type="ECO:0000256" key="4">
    <source>
        <dbReference type="ARBA" id="ARBA00017871"/>
    </source>
</evidence>
<evidence type="ECO:0000256" key="3">
    <source>
        <dbReference type="ARBA" id="ARBA00012535"/>
    </source>
</evidence>
<evidence type="ECO:0000313" key="8">
    <source>
        <dbReference type="EMBL" id="MBB5056765.1"/>
    </source>
</evidence>
<dbReference type="InterPro" id="IPR002937">
    <property type="entry name" value="Amino_oxidase"/>
</dbReference>
<dbReference type="GO" id="GO:0009851">
    <property type="term" value="P:auxin biosynthetic process"/>
    <property type="evidence" value="ECO:0007669"/>
    <property type="project" value="UniProtKB-KW"/>
</dbReference>
<name>A0A7W8E437_9BACT</name>
<proteinExistence type="inferred from homology"/>
<accession>A0A7W8E437</accession>